<reference evidence="2 3" key="1">
    <citation type="submission" date="2019-03" db="EMBL/GenBank/DDBJ databases">
        <title>Genomic Encyclopedia of Type Strains, Phase IV (KMG-IV): sequencing the most valuable type-strain genomes for metagenomic binning, comparative biology and taxonomic classification.</title>
        <authorList>
            <person name="Goeker M."/>
        </authorList>
    </citation>
    <scope>NUCLEOTIDE SEQUENCE [LARGE SCALE GENOMIC DNA]</scope>
    <source>
        <strain evidence="2 3">DSM 25488</strain>
    </source>
</reference>
<proteinExistence type="predicted"/>
<feature type="transmembrane region" description="Helical" evidence="1">
    <location>
        <begin position="62"/>
        <end position="82"/>
    </location>
</feature>
<gene>
    <name evidence="2" type="ORF">C8D91_1179</name>
</gene>
<sequence length="260" mass="30704">MMSWLNSPLFLACTACVMVQLLAWLMQMKTKNADVVDIAWTLGIILCAGLYLWLIPSANINALMVMMFPVVWYLRLLFHLILRFDVHHEDGRYLNLRNHWDENTQFKFLMFFMFQAMLSVLFSLTAYWVLLSPEMALWQMVTAMILGLTALVGVSTADHQLLRFKKTHDSSEVCDVGLWQYSRHPNYFFEWLHWFVYPILLWNSGYFWWSLLVVLMMLLFLLKLTGIPFSEQQALKKRGAAYQAYMNKTSPFILWRPNDD</sequence>
<dbReference type="Pfam" id="PF06966">
    <property type="entry name" value="DUF1295"/>
    <property type="match status" value="1"/>
</dbReference>
<feature type="transmembrane region" description="Helical" evidence="1">
    <location>
        <begin position="208"/>
        <end position="229"/>
    </location>
</feature>
<organism evidence="2 3">
    <name type="scientific">Marinicella litoralis</name>
    <dbReference type="NCBI Taxonomy" id="644220"/>
    <lineage>
        <taxon>Bacteria</taxon>
        <taxon>Pseudomonadati</taxon>
        <taxon>Pseudomonadota</taxon>
        <taxon>Gammaproteobacteria</taxon>
        <taxon>Lysobacterales</taxon>
        <taxon>Marinicellaceae</taxon>
        <taxon>Marinicella</taxon>
    </lineage>
</organism>
<dbReference type="EMBL" id="SNZB01000002">
    <property type="protein sequence ID" value="TDR22686.1"/>
    <property type="molecule type" value="Genomic_DNA"/>
</dbReference>
<keyword evidence="1" id="KW-0812">Transmembrane</keyword>
<dbReference type="AlphaFoldDB" id="A0A4R6XSE4"/>
<dbReference type="GO" id="GO:0016020">
    <property type="term" value="C:membrane"/>
    <property type="evidence" value="ECO:0007669"/>
    <property type="project" value="TreeGrafter"/>
</dbReference>
<dbReference type="InterPro" id="IPR010721">
    <property type="entry name" value="UstE-like"/>
</dbReference>
<feature type="transmembrane region" description="Helical" evidence="1">
    <location>
        <begin position="38"/>
        <end position="56"/>
    </location>
</feature>
<dbReference type="Proteomes" id="UP000295724">
    <property type="component" value="Unassembled WGS sequence"/>
</dbReference>
<evidence type="ECO:0000256" key="1">
    <source>
        <dbReference type="SAM" id="Phobius"/>
    </source>
</evidence>
<feature type="transmembrane region" description="Helical" evidence="1">
    <location>
        <begin position="6"/>
        <end position="26"/>
    </location>
</feature>
<dbReference type="PROSITE" id="PS50244">
    <property type="entry name" value="S5A_REDUCTASE"/>
    <property type="match status" value="1"/>
</dbReference>
<comment type="caution">
    <text evidence="2">The sequence shown here is derived from an EMBL/GenBank/DDBJ whole genome shotgun (WGS) entry which is preliminary data.</text>
</comment>
<keyword evidence="1" id="KW-1133">Transmembrane helix</keyword>
<keyword evidence="3" id="KW-1185">Reference proteome</keyword>
<dbReference type="PANTHER" id="PTHR32251">
    <property type="entry name" value="3-OXO-5-ALPHA-STEROID 4-DEHYDROGENASE"/>
    <property type="match status" value="1"/>
</dbReference>
<dbReference type="Gene3D" id="1.20.120.1630">
    <property type="match status" value="1"/>
</dbReference>
<evidence type="ECO:0000313" key="3">
    <source>
        <dbReference type="Proteomes" id="UP000295724"/>
    </source>
</evidence>
<protein>
    <submittedName>
        <fullName evidence="2">Steroid 5-alpha reductase family enzyme</fullName>
    </submittedName>
</protein>
<dbReference type="PANTHER" id="PTHR32251:SF23">
    <property type="entry name" value="3-OXO-5-ALPHA-STEROID 4-DEHYDROGENASE (DUF1295)"/>
    <property type="match status" value="1"/>
</dbReference>
<evidence type="ECO:0000313" key="2">
    <source>
        <dbReference type="EMBL" id="TDR22686.1"/>
    </source>
</evidence>
<feature type="transmembrane region" description="Helical" evidence="1">
    <location>
        <begin position="136"/>
        <end position="157"/>
    </location>
</feature>
<accession>A0A4R6XSE4</accession>
<keyword evidence="1" id="KW-0472">Membrane</keyword>
<name>A0A4R6XSE4_9GAMM</name>
<feature type="transmembrane region" description="Helical" evidence="1">
    <location>
        <begin position="108"/>
        <end position="130"/>
    </location>
</feature>